<evidence type="ECO:0000313" key="5">
    <source>
        <dbReference type="Proteomes" id="UP000093000"/>
    </source>
</evidence>
<dbReference type="Gene3D" id="2.60.40.10">
    <property type="entry name" value="Immunoglobulins"/>
    <property type="match status" value="1"/>
</dbReference>
<dbReference type="PANTHER" id="PTHR10343">
    <property type="entry name" value="5'-AMP-ACTIVATED PROTEIN KINASE , BETA SUBUNIT"/>
    <property type="match status" value="1"/>
</dbReference>
<dbReference type="InParanoid" id="A0A1C7NQU0"/>
<feature type="domain" description="AMP-activated protein kinase glycogen-binding" evidence="3">
    <location>
        <begin position="178"/>
        <end position="256"/>
    </location>
</feature>
<feature type="compositionally biased region" description="Acidic residues" evidence="2">
    <location>
        <begin position="114"/>
        <end position="125"/>
    </location>
</feature>
<reference evidence="4 5" key="1">
    <citation type="submission" date="2016-03" db="EMBL/GenBank/DDBJ databases">
        <title>Choanephora cucurbitarum.</title>
        <authorList>
            <person name="Min B."/>
            <person name="Park H."/>
            <person name="Park J.-H."/>
            <person name="Shin H.-D."/>
            <person name="Choi I.-G."/>
        </authorList>
    </citation>
    <scope>NUCLEOTIDE SEQUENCE [LARGE SCALE GENOMIC DNA]</scope>
    <source>
        <strain evidence="4 5">KUS-F28377</strain>
    </source>
</reference>
<dbReference type="CDD" id="cd02859">
    <property type="entry name" value="E_set_AMPKbeta_like_N"/>
    <property type="match status" value="1"/>
</dbReference>
<dbReference type="GO" id="GO:0031588">
    <property type="term" value="C:nucleotide-activated protein kinase complex"/>
    <property type="evidence" value="ECO:0007669"/>
    <property type="project" value="TreeGrafter"/>
</dbReference>
<evidence type="ECO:0000313" key="4">
    <source>
        <dbReference type="EMBL" id="OBZ91487.1"/>
    </source>
</evidence>
<dbReference type="GO" id="GO:0005737">
    <property type="term" value="C:cytoplasm"/>
    <property type="evidence" value="ECO:0007669"/>
    <property type="project" value="TreeGrafter"/>
</dbReference>
<sequence length="263" mass="29187">MRDWLALPPSPTAKGGPSNNSSDEAATTDDYDIVHKSTTTEEETEELQGPEELSTWMSILSAFGVARKIKKKSRSIDSYSSSASSTTIAHLKKDETLPPVKQDPLPCETHQTEHEDEGEDDDEISFTEPRPQQQELPRTDSSSSIASSTDSDNSTPALSEIVDSSSKYPSMTNTTETVMIHWNHGGKKVQVTGEFDNWSGSVDMLQDTENLNRFSAQVSVDSTKDIEFKFIVDGEWKYASDLPHRTDWSGNINNVIYKKCEVA</sequence>
<dbReference type="SUPFAM" id="SSF81296">
    <property type="entry name" value="E set domains"/>
    <property type="match status" value="1"/>
</dbReference>
<dbReference type="PANTHER" id="PTHR10343:SF84">
    <property type="entry name" value="5'-AMP-ACTIVATED PROTEIN KINASE SUBUNIT BETA-1"/>
    <property type="match status" value="1"/>
</dbReference>
<keyword evidence="5" id="KW-1185">Reference proteome</keyword>
<evidence type="ECO:0000256" key="2">
    <source>
        <dbReference type="SAM" id="MobiDB-lite"/>
    </source>
</evidence>
<dbReference type="InterPro" id="IPR050827">
    <property type="entry name" value="CRP1_MDG1_kinase"/>
</dbReference>
<dbReference type="GO" id="GO:0005634">
    <property type="term" value="C:nucleus"/>
    <property type="evidence" value="ECO:0007669"/>
    <property type="project" value="TreeGrafter"/>
</dbReference>
<dbReference type="OrthoDB" id="5873279at2759"/>
<dbReference type="GO" id="GO:0016301">
    <property type="term" value="F:kinase activity"/>
    <property type="evidence" value="ECO:0007669"/>
    <property type="project" value="UniProtKB-KW"/>
</dbReference>
<gene>
    <name evidence="4" type="primary">SIP2</name>
    <name evidence="4" type="ORF">A0J61_00453</name>
</gene>
<feature type="compositionally biased region" description="Acidic residues" evidence="2">
    <location>
        <begin position="40"/>
        <end position="49"/>
    </location>
</feature>
<dbReference type="InterPro" id="IPR014756">
    <property type="entry name" value="Ig_E-set"/>
</dbReference>
<evidence type="ECO:0000256" key="1">
    <source>
        <dbReference type="ARBA" id="ARBA00010926"/>
    </source>
</evidence>
<name>A0A1C7NQU0_9FUNG</name>
<comment type="caution">
    <text evidence="4">The sequence shown here is derived from an EMBL/GenBank/DDBJ whole genome shotgun (WGS) entry which is preliminary data.</text>
</comment>
<dbReference type="Proteomes" id="UP000093000">
    <property type="component" value="Unassembled WGS sequence"/>
</dbReference>
<dbReference type="InterPro" id="IPR032640">
    <property type="entry name" value="AMPK1_CBM"/>
</dbReference>
<organism evidence="4 5">
    <name type="scientific">Choanephora cucurbitarum</name>
    <dbReference type="NCBI Taxonomy" id="101091"/>
    <lineage>
        <taxon>Eukaryota</taxon>
        <taxon>Fungi</taxon>
        <taxon>Fungi incertae sedis</taxon>
        <taxon>Mucoromycota</taxon>
        <taxon>Mucoromycotina</taxon>
        <taxon>Mucoromycetes</taxon>
        <taxon>Mucorales</taxon>
        <taxon>Mucorineae</taxon>
        <taxon>Choanephoraceae</taxon>
        <taxon>Choanephoroideae</taxon>
        <taxon>Choanephora</taxon>
    </lineage>
</organism>
<proteinExistence type="inferred from homology"/>
<protein>
    <submittedName>
        <fullName evidence="4">SNF1 protein kinase subunit beta-2</fullName>
    </submittedName>
</protein>
<dbReference type="AlphaFoldDB" id="A0A1C7NQU0"/>
<feature type="region of interest" description="Disordered" evidence="2">
    <location>
        <begin position="1"/>
        <end position="52"/>
    </location>
</feature>
<dbReference type="Pfam" id="PF16561">
    <property type="entry name" value="AMPK1_CBM"/>
    <property type="match status" value="1"/>
</dbReference>
<dbReference type="InterPro" id="IPR013783">
    <property type="entry name" value="Ig-like_fold"/>
</dbReference>
<dbReference type="GO" id="GO:0007165">
    <property type="term" value="P:signal transduction"/>
    <property type="evidence" value="ECO:0007669"/>
    <property type="project" value="TreeGrafter"/>
</dbReference>
<evidence type="ECO:0000259" key="3">
    <source>
        <dbReference type="Pfam" id="PF16561"/>
    </source>
</evidence>
<feature type="compositionally biased region" description="Low complexity" evidence="2">
    <location>
        <begin position="76"/>
        <end position="85"/>
    </location>
</feature>
<dbReference type="EMBL" id="LUGH01000010">
    <property type="protein sequence ID" value="OBZ91487.1"/>
    <property type="molecule type" value="Genomic_DNA"/>
</dbReference>
<accession>A0A1C7NQU0</accession>
<feature type="compositionally biased region" description="Low complexity" evidence="2">
    <location>
        <begin position="139"/>
        <end position="155"/>
    </location>
</feature>
<keyword evidence="4" id="KW-0418">Kinase</keyword>
<dbReference type="GO" id="GO:0019901">
    <property type="term" value="F:protein kinase binding"/>
    <property type="evidence" value="ECO:0007669"/>
    <property type="project" value="TreeGrafter"/>
</dbReference>
<dbReference type="STRING" id="101091.A0A1C7NQU0"/>
<comment type="similarity">
    <text evidence="1">Belongs to the 5'-AMP-activated protein kinase beta subunit family.</text>
</comment>
<keyword evidence="4" id="KW-0808">Transferase</keyword>
<feature type="region of interest" description="Disordered" evidence="2">
    <location>
        <begin position="69"/>
        <end position="170"/>
    </location>
</feature>